<dbReference type="PANTHER" id="PTHR36974">
    <property type="entry name" value="MEMBRANE PROTEIN-RELATED"/>
    <property type="match status" value="1"/>
</dbReference>
<keyword evidence="1" id="KW-0472">Membrane</keyword>
<dbReference type="AlphaFoldDB" id="A0AAJ1R7I4"/>
<dbReference type="PANTHER" id="PTHR36974:SF1">
    <property type="entry name" value="DOXX FAMILY MEMBRANE PROTEIN"/>
    <property type="match status" value="1"/>
</dbReference>
<name>A0AAJ1R7I4_9FLAO</name>
<dbReference type="EMBL" id="JAUHGV010000042">
    <property type="protein sequence ID" value="MDN4014947.1"/>
    <property type="molecule type" value="Genomic_DNA"/>
</dbReference>
<dbReference type="Proteomes" id="UP001225933">
    <property type="component" value="Unassembled WGS sequence"/>
</dbReference>
<evidence type="ECO:0000313" key="3">
    <source>
        <dbReference type="Proteomes" id="UP001225933"/>
    </source>
</evidence>
<feature type="transmembrane region" description="Helical" evidence="1">
    <location>
        <begin position="67"/>
        <end position="87"/>
    </location>
</feature>
<reference evidence="2" key="1">
    <citation type="submission" date="2023-06" db="EMBL/GenBank/DDBJ databases">
        <title>Two Chryseobacterium gambrini strains from China.</title>
        <authorList>
            <person name="Zeng J."/>
            <person name="Wu Y."/>
        </authorList>
    </citation>
    <scope>NUCLEOTIDE SEQUENCE</scope>
    <source>
        <strain evidence="2">SQ219</strain>
    </source>
</reference>
<sequence>MKKVKIILLYLLAAFYFLMGLMHLIKPEQYNAMMPSWLPSHSLLILSSGVAEIALAVLLIPLKTRAMSAQLIIVMLLVFFFVIHIPQSVDYYRTGNENFTASIIRLPFQFLLIAWAWLFIKDK</sequence>
<protein>
    <submittedName>
        <fullName evidence="2">DoxX family protein</fullName>
    </submittedName>
</protein>
<comment type="caution">
    <text evidence="2">The sequence shown here is derived from an EMBL/GenBank/DDBJ whole genome shotgun (WGS) entry which is preliminary data.</text>
</comment>
<evidence type="ECO:0000256" key="1">
    <source>
        <dbReference type="SAM" id="Phobius"/>
    </source>
</evidence>
<keyword evidence="1" id="KW-0812">Transmembrane</keyword>
<dbReference type="RefSeq" id="WP_214590096.1">
    <property type="nucleotide sequence ID" value="NZ_JAUHGV010000042.1"/>
</dbReference>
<proteinExistence type="predicted"/>
<keyword evidence="1" id="KW-1133">Transmembrane helix</keyword>
<gene>
    <name evidence="2" type="ORF">QX233_20980</name>
</gene>
<organism evidence="2 3">
    <name type="scientific">Chryseobacterium gambrini</name>
    <dbReference type="NCBI Taxonomy" id="373672"/>
    <lineage>
        <taxon>Bacteria</taxon>
        <taxon>Pseudomonadati</taxon>
        <taxon>Bacteroidota</taxon>
        <taxon>Flavobacteriia</taxon>
        <taxon>Flavobacteriales</taxon>
        <taxon>Weeksellaceae</taxon>
        <taxon>Chryseobacterium group</taxon>
        <taxon>Chryseobacterium</taxon>
    </lineage>
</organism>
<feature type="transmembrane region" description="Helical" evidence="1">
    <location>
        <begin position="37"/>
        <end position="60"/>
    </location>
</feature>
<feature type="transmembrane region" description="Helical" evidence="1">
    <location>
        <begin position="7"/>
        <end position="25"/>
    </location>
</feature>
<accession>A0AAJ1R7I4</accession>
<feature type="transmembrane region" description="Helical" evidence="1">
    <location>
        <begin position="99"/>
        <end position="120"/>
    </location>
</feature>
<evidence type="ECO:0000313" key="2">
    <source>
        <dbReference type="EMBL" id="MDN4014947.1"/>
    </source>
</evidence>